<accession>A0A2K1WTA3</accession>
<gene>
    <name evidence="1" type="ORF">POPTR_019G132201v4</name>
</gene>
<protein>
    <submittedName>
        <fullName evidence="1">Uncharacterized protein</fullName>
    </submittedName>
</protein>
<organism evidence="1 2">
    <name type="scientific">Populus trichocarpa</name>
    <name type="common">Western balsam poplar</name>
    <name type="synonym">Populus balsamifera subsp. trichocarpa</name>
    <dbReference type="NCBI Taxonomy" id="3694"/>
    <lineage>
        <taxon>Eukaryota</taxon>
        <taxon>Viridiplantae</taxon>
        <taxon>Streptophyta</taxon>
        <taxon>Embryophyta</taxon>
        <taxon>Tracheophyta</taxon>
        <taxon>Spermatophyta</taxon>
        <taxon>Magnoliopsida</taxon>
        <taxon>eudicotyledons</taxon>
        <taxon>Gunneridae</taxon>
        <taxon>Pentapetalae</taxon>
        <taxon>rosids</taxon>
        <taxon>fabids</taxon>
        <taxon>Malpighiales</taxon>
        <taxon>Salicaceae</taxon>
        <taxon>Saliceae</taxon>
        <taxon>Populus</taxon>
    </lineage>
</organism>
<evidence type="ECO:0000313" key="1">
    <source>
        <dbReference type="EMBL" id="PNS91756.2"/>
    </source>
</evidence>
<keyword evidence="2" id="KW-1185">Reference proteome</keyword>
<reference evidence="1 2" key="1">
    <citation type="journal article" date="2006" name="Science">
        <title>The genome of black cottonwood, Populus trichocarpa (Torr. &amp; Gray).</title>
        <authorList>
            <person name="Tuskan G.A."/>
            <person name="Difazio S."/>
            <person name="Jansson S."/>
            <person name="Bohlmann J."/>
            <person name="Grigoriev I."/>
            <person name="Hellsten U."/>
            <person name="Putnam N."/>
            <person name="Ralph S."/>
            <person name="Rombauts S."/>
            <person name="Salamov A."/>
            <person name="Schein J."/>
            <person name="Sterck L."/>
            <person name="Aerts A."/>
            <person name="Bhalerao R.R."/>
            <person name="Bhalerao R.P."/>
            <person name="Blaudez D."/>
            <person name="Boerjan W."/>
            <person name="Brun A."/>
            <person name="Brunner A."/>
            <person name="Busov V."/>
            <person name="Campbell M."/>
            <person name="Carlson J."/>
            <person name="Chalot M."/>
            <person name="Chapman J."/>
            <person name="Chen G.L."/>
            <person name="Cooper D."/>
            <person name="Coutinho P.M."/>
            <person name="Couturier J."/>
            <person name="Covert S."/>
            <person name="Cronk Q."/>
            <person name="Cunningham R."/>
            <person name="Davis J."/>
            <person name="Degroeve S."/>
            <person name="Dejardin A."/>
            <person name="Depamphilis C."/>
            <person name="Detter J."/>
            <person name="Dirks B."/>
            <person name="Dubchak I."/>
            <person name="Duplessis S."/>
            <person name="Ehlting J."/>
            <person name="Ellis B."/>
            <person name="Gendler K."/>
            <person name="Goodstein D."/>
            <person name="Gribskov M."/>
            <person name="Grimwood J."/>
            <person name="Groover A."/>
            <person name="Gunter L."/>
            <person name="Hamberger B."/>
            <person name="Heinze B."/>
            <person name="Helariutta Y."/>
            <person name="Henrissat B."/>
            <person name="Holligan D."/>
            <person name="Holt R."/>
            <person name="Huang W."/>
            <person name="Islam-Faridi N."/>
            <person name="Jones S."/>
            <person name="Jones-Rhoades M."/>
            <person name="Jorgensen R."/>
            <person name="Joshi C."/>
            <person name="Kangasjarvi J."/>
            <person name="Karlsson J."/>
            <person name="Kelleher C."/>
            <person name="Kirkpatrick R."/>
            <person name="Kirst M."/>
            <person name="Kohler A."/>
            <person name="Kalluri U."/>
            <person name="Larimer F."/>
            <person name="Leebens-Mack J."/>
            <person name="Leple J.C."/>
            <person name="Locascio P."/>
            <person name="Lou Y."/>
            <person name="Lucas S."/>
            <person name="Martin F."/>
            <person name="Montanini B."/>
            <person name="Napoli C."/>
            <person name="Nelson D.R."/>
            <person name="Nelson C."/>
            <person name="Nieminen K."/>
            <person name="Nilsson O."/>
            <person name="Pereda V."/>
            <person name="Peter G."/>
            <person name="Philippe R."/>
            <person name="Pilate G."/>
            <person name="Poliakov A."/>
            <person name="Razumovskaya J."/>
            <person name="Richardson P."/>
            <person name="Rinaldi C."/>
            <person name="Ritland K."/>
            <person name="Rouze P."/>
            <person name="Ryaboy D."/>
            <person name="Schmutz J."/>
            <person name="Schrader J."/>
            <person name="Segerman B."/>
            <person name="Shin H."/>
            <person name="Siddiqui A."/>
            <person name="Sterky F."/>
            <person name="Terry A."/>
            <person name="Tsai C.J."/>
            <person name="Uberbacher E."/>
            <person name="Unneberg P."/>
            <person name="Vahala J."/>
            <person name="Wall K."/>
            <person name="Wessler S."/>
            <person name="Yang G."/>
            <person name="Yin T."/>
            <person name="Douglas C."/>
            <person name="Marra M."/>
            <person name="Sandberg G."/>
            <person name="Van de Peer Y."/>
            <person name="Rokhsar D."/>
        </authorList>
    </citation>
    <scope>NUCLEOTIDE SEQUENCE [LARGE SCALE GENOMIC DNA]</scope>
    <source>
        <strain evidence="2">cv. Nisqually</strain>
    </source>
</reference>
<proteinExistence type="predicted"/>
<dbReference type="InParanoid" id="A0A2K1WTA3"/>
<name>A0A2K1WTA3_POPTR</name>
<comment type="caution">
    <text evidence="1">The sequence shown here is derived from an EMBL/GenBank/DDBJ whole genome shotgun (WGS) entry which is preliminary data.</text>
</comment>
<dbReference type="EMBL" id="CM009308">
    <property type="protein sequence ID" value="PNS91756.2"/>
    <property type="molecule type" value="Genomic_DNA"/>
</dbReference>
<dbReference type="AlphaFoldDB" id="A0A2K1WTA3"/>
<dbReference type="Proteomes" id="UP000006729">
    <property type="component" value="Chromosome 19"/>
</dbReference>
<sequence length="408" mass="45387">MESCGVGNSGEIYRNSSLGSSSNISNGGGDAGGGGGGGNNSRRGNNSNFSQEREHLIPSPSTAAAGGRRGGHQEVTIRIIGSAENDRDDESNASPNVINVNSVSTVSDGSSGIDIDSSLPSSSSSSYQRYDIQNLARWMEHVLPFSLLLLLVFVRQHLQGFGVALWIAAFLFKSNYILRKQTALKGGREKSVLIGMTWHRNGDLLYLLVLLLPTTIPPLWHAVFIGIVNDGLVREVAMVFKMLLLYYKNGRGHNYRKQGQMPTLVEYLLILYRAVLPTPVWYLFFLNKEYGSFFSSLITGLYLTVKLTTVLWKVQLFFTAWRTLPLKEMYYGSFATSEQVKAVGDLCAICQEKTPERPFHYVVNTFCEDCVSEWFDRERTCPLCRALIKPADIKSYSDGSTSLFFQIF</sequence>
<evidence type="ECO:0000313" key="2">
    <source>
        <dbReference type="Proteomes" id="UP000006729"/>
    </source>
</evidence>